<dbReference type="EMBL" id="PKSM01000010">
    <property type="protein sequence ID" value="POW22363.1"/>
    <property type="molecule type" value="Genomic_DNA"/>
</dbReference>
<gene>
    <name evidence="2" type="ORF">PSHT_01304</name>
</gene>
<reference evidence="2 3" key="1">
    <citation type="submission" date="2017-12" db="EMBL/GenBank/DDBJ databases">
        <title>Gene loss provides genomic basis for host adaptation in cereal stripe rust fungi.</title>
        <authorList>
            <person name="Xia C."/>
        </authorList>
    </citation>
    <scope>NUCLEOTIDE SEQUENCE [LARGE SCALE GENOMIC DNA]</scope>
    <source>
        <strain evidence="2 3">93TX-2</strain>
    </source>
</reference>
<evidence type="ECO:0000313" key="2">
    <source>
        <dbReference type="EMBL" id="POW22363.1"/>
    </source>
</evidence>
<dbReference type="VEuPathDB" id="FungiDB:PSHT_01304"/>
<organism evidence="2 3">
    <name type="scientific">Puccinia striiformis</name>
    <dbReference type="NCBI Taxonomy" id="27350"/>
    <lineage>
        <taxon>Eukaryota</taxon>
        <taxon>Fungi</taxon>
        <taxon>Dikarya</taxon>
        <taxon>Basidiomycota</taxon>
        <taxon>Pucciniomycotina</taxon>
        <taxon>Pucciniomycetes</taxon>
        <taxon>Pucciniales</taxon>
        <taxon>Pucciniaceae</taxon>
        <taxon>Puccinia</taxon>
    </lineage>
</organism>
<name>A0A2S4WKS9_9BASI</name>
<proteinExistence type="predicted"/>
<dbReference type="Proteomes" id="UP000238274">
    <property type="component" value="Unassembled WGS sequence"/>
</dbReference>
<reference evidence="3" key="2">
    <citation type="journal article" date="2018" name="BMC Genomics">
        <title>Genomic insights into host adaptation between the wheat stripe rust pathogen (Puccinia striiformis f. sp. tritici) and the barley stripe rust pathogen (Puccinia striiformis f. sp. hordei).</title>
        <authorList>
            <person name="Xia C."/>
            <person name="Wang M."/>
            <person name="Yin C."/>
            <person name="Cornejo O.E."/>
            <person name="Hulbert S.H."/>
            <person name="Chen X."/>
        </authorList>
    </citation>
    <scope>NUCLEOTIDE SEQUENCE [LARGE SCALE GENOMIC DNA]</scope>
    <source>
        <strain evidence="3">93TX-2</strain>
    </source>
</reference>
<keyword evidence="3" id="KW-1185">Reference proteome</keyword>
<comment type="caution">
    <text evidence="2">The sequence shown here is derived from an EMBL/GenBank/DDBJ whole genome shotgun (WGS) entry which is preliminary data.</text>
</comment>
<protein>
    <submittedName>
        <fullName evidence="2">Uncharacterized protein</fullName>
    </submittedName>
</protein>
<sequence>MSTIMPSDLGPVYYFRTGSGHGPCPAACALGTNHPPLNPTTAKHPKPVVDGGRANASAQNAESSDQLHVDVDGVLLTNPVPSDDDDENIKPDPRPNFQNPGSRPLATSLPAPDLPTRRLNSRIFVSRGPIPQPNSRLCVPRSWSNATSKKRATTCANCFLILSVTTPYKTCAAVLDETVLKLVLPSKPWTSTDLLHAVMLEFDAATNMGEHVEMTQKEQKNS</sequence>
<dbReference type="AlphaFoldDB" id="A0A2S4WKS9"/>
<evidence type="ECO:0000313" key="3">
    <source>
        <dbReference type="Proteomes" id="UP000238274"/>
    </source>
</evidence>
<feature type="region of interest" description="Disordered" evidence="1">
    <location>
        <begin position="35"/>
        <end position="115"/>
    </location>
</feature>
<reference evidence="3" key="3">
    <citation type="journal article" date="2018" name="Mol. Plant Microbe Interact.">
        <title>Genome sequence resources for the wheat stripe rust pathogen (Puccinia striiformis f. sp. tritici) and the barley stripe rust pathogen (Puccinia striiformis f. sp. hordei).</title>
        <authorList>
            <person name="Xia C."/>
            <person name="Wang M."/>
            <person name="Yin C."/>
            <person name="Cornejo O.E."/>
            <person name="Hulbert S.H."/>
            <person name="Chen X."/>
        </authorList>
    </citation>
    <scope>NUCLEOTIDE SEQUENCE [LARGE SCALE GENOMIC DNA]</scope>
    <source>
        <strain evidence="3">93TX-2</strain>
    </source>
</reference>
<evidence type="ECO:0000256" key="1">
    <source>
        <dbReference type="SAM" id="MobiDB-lite"/>
    </source>
</evidence>
<accession>A0A2S4WKS9</accession>